<reference evidence="2" key="1">
    <citation type="submission" date="2017-09" db="EMBL/GenBank/DDBJ databases">
        <authorList>
            <person name="Varghese N."/>
            <person name="Submissions S."/>
        </authorList>
    </citation>
    <scope>NUCLEOTIDE SEQUENCE [LARGE SCALE GENOMIC DNA]</scope>
    <source>
        <strain evidence="2">C7</strain>
    </source>
</reference>
<dbReference type="Pfam" id="PF13279">
    <property type="entry name" value="4HBT_2"/>
    <property type="match status" value="1"/>
</dbReference>
<dbReference type="EMBL" id="OCTN01000007">
    <property type="protein sequence ID" value="SOH94993.1"/>
    <property type="molecule type" value="Genomic_DNA"/>
</dbReference>
<protein>
    <submittedName>
        <fullName evidence="1">Acyl-CoA thioesterase FadM</fullName>
    </submittedName>
</protein>
<evidence type="ECO:0000313" key="2">
    <source>
        <dbReference type="Proteomes" id="UP000220034"/>
    </source>
</evidence>
<dbReference type="Gene3D" id="3.10.129.10">
    <property type="entry name" value="Hotdog Thioesterase"/>
    <property type="match status" value="1"/>
</dbReference>
<dbReference type="InterPro" id="IPR029069">
    <property type="entry name" value="HotDog_dom_sf"/>
</dbReference>
<gene>
    <name evidence="1" type="ORF">SAMN06273572_10714</name>
</gene>
<name>A0A2C9CUV8_9RHOB</name>
<dbReference type="SUPFAM" id="SSF54637">
    <property type="entry name" value="Thioesterase/thiol ester dehydrase-isomerase"/>
    <property type="match status" value="1"/>
</dbReference>
<organism evidence="1 2">
    <name type="scientific">Pontivivens marinum</name>
    <dbReference type="NCBI Taxonomy" id="1690039"/>
    <lineage>
        <taxon>Bacteria</taxon>
        <taxon>Pseudomonadati</taxon>
        <taxon>Pseudomonadota</taxon>
        <taxon>Alphaproteobacteria</taxon>
        <taxon>Rhodobacterales</taxon>
        <taxon>Paracoccaceae</taxon>
        <taxon>Pontivivens</taxon>
    </lineage>
</organism>
<evidence type="ECO:0000313" key="1">
    <source>
        <dbReference type="EMBL" id="SOH94993.1"/>
    </source>
</evidence>
<accession>A0A2C9CUV8</accession>
<keyword evidence="2" id="KW-1185">Reference proteome</keyword>
<dbReference type="AlphaFoldDB" id="A0A2C9CUV8"/>
<dbReference type="RefSeq" id="WP_097931098.1">
    <property type="nucleotide sequence ID" value="NZ_OCTN01000007.1"/>
</dbReference>
<proteinExistence type="predicted"/>
<dbReference type="OrthoDB" id="4556615at2"/>
<dbReference type="Proteomes" id="UP000220034">
    <property type="component" value="Unassembled WGS sequence"/>
</dbReference>
<sequence length="338" mass="38483">MTWINSLKPTISTIHPRIEGNNICTWIGFKHVMYVVEEAIIDFFRQNDLRQRALYEEHGLCLEIVDSEARILHALHIDDQVRAEIDSDPEMDIDGELRLLVNVFAQRGEQEVKAVVCRVGVQIKEDDSPVTADIAASPVEALGPITVKTIDREPTGDLSKFMNLAAATPDLLDGRGEINGEDPVVAALKELHGTSMVWAWRIPYFYCHYNERMKHSGYIRHLEEAEDLFLASNGISIRKMLHDKKWIPVVPTARAQLLAEAMMEETLYTVYTLVDTYRDFTYTHAMNCYVVRDGKLVQTATGHITHGYARINDRTDWSLVAFDDDTKESIHRNLVKAD</sequence>